<name>A0A6J4U8B9_9BACT</name>
<gene>
    <name evidence="2" type="ORF">AVDCRST_MAG19-68</name>
</gene>
<feature type="region of interest" description="Disordered" evidence="1">
    <location>
        <begin position="1"/>
        <end position="73"/>
    </location>
</feature>
<protein>
    <submittedName>
        <fullName evidence="2">Uncharacterized protein</fullName>
    </submittedName>
</protein>
<feature type="compositionally biased region" description="Basic and acidic residues" evidence="1">
    <location>
        <begin position="47"/>
        <end position="73"/>
    </location>
</feature>
<dbReference type="AlphaFoldDB" id="A0A6J4U8B9"/>
<evidence type="ECO:0000256" key="1">
    <source>
        <dbReference type="SAM" id="MobiDB-lite"/>
    </source>
</evidence>
<sequence length="73" mass="8022">MRRPAGSGAEQHAAAGDNGTLDPVGRGPRGARKRREATGRPAVPRNPHGDDRRRDAWRQGMTEGERPRRANRS</sequence>
<accession>A0A6J4U8B9</accession>
<dbReference type="EMBL" id="CADCWL010000005">
    <property type="protein sequence ID" value="CAA9543067.1"/>
    <property type="molecule type" value="Genomic_DNA"/>
</dbReference>
<reference evidence="2" key="1">
    <citation type="submission" date="2020-02" db="EMBL/GenBank/DDBJ databases">
        <authorList>
            <person name="Meier V. D."/>
        </authorList>
    </citation>
    <scope>NUCLEOTIDE SEQUENCE</scope>
    <source>
        <strain evidence="2">AVDCRST_MAG19</strain>
    </source>
</reference>
<evidence type="ECO:0000313" key="2">
    <source>
        <dbReference type="EMBL" id="CAA9543067.1"/>
    </source>
</evidence>
<proteinExistence type="predicted"/>
<organism evidence="2">
    <name type="scientific">uncultured Thermomicrobiales bacterium</name>
    <dbReference type="NCBI Taxonomy" id="1645740"/>
    <lineage>
        <taxon>Bacteria</taxon>
        <taxon>Pseudomonadati</taxon>
        <taxon>Thermomicrobiota</taxon>
        <taxon>Thermomicrobia</taxon>
        <taxon>Thermomicrobiales</taxon>
        <taxon>environmental samples</taxon>
    </lineage>
</organism>